<gene>
    <name evidence="6" type="ORF">Ciccas_013950</name>
</gene>
<comment type="similarity">
    <text evidence="1">Belongs to the ANT/ATPSC lysine N-methyltransferase family.</text>
</comment>
<keyword evidence="7" id="KW-1185">Reference proteome</keyword>
<reference evidence="6 7" key="1">
    <citation type="submission" date="2024-11" db="EMBL/GenBank/DDBJ databases">
        <title>Adaptive evolution of stress response genes in parasites aligns with host niche diversity.</title>
        <authorList>
            <person name="Hahn C."/>
            <person name="Resl P."/>
        </authorList>
    </citation>
    <scope>NUCLEOTIDE SEQUENCE [LARGE SCALE GENOMIC DNA]</scope>
    <source>
        <strain evidence="6">EGGRZ-B1_66</strain>
        <tissue evidence="6">Body</tissue>
    </source>
</reference>
<evidence type="ECO:0000256" key="1">
    <source>
        <dbReference type="ARBA" id="ARBA00010633"/>
    </source>
</evidence>
<dbReference type="GO" id="GO:0016279">
    <property type="term" value="F:protein-lysine N-methyltransferase activity"/>
    <property type="evidence" value="ECO:0007669"/>
    <property type="project" value="UniProtKB-ARBA"/>
</dbReference>
<evidence type="ECO:0000256" key="3">
    <source>
        <dbReference type="ARBA" id="ARBA00022679"/>
    </source>
</evidence>
<evidence type="ECO:0000313" key="6">
    <source>
        <dbReference type="EMBL" id="KAL3307533.1"/>
    </source>
</evidence>
<name>A0ABD2PKQ0_9PLAT</name>
<evidence type="ECO:0000313" key="7">
    <source>
        <dbReference type="Proteomes" id="UP001626550"/>
    </source>
</evidence>
<evidence type="ECO:0000256" key="2">
    <source>
        <dbReference type="ARBA" id="ARBA00022603"/>
    </source>
</evidence>
<dbReference type="Proteomes" id="UP001626550">
    <property type="component" value="Unassembled WGS sequence"/>
</dbReference>
<dbReference type="Gene3D" id="3.40.50.150">
    <property type="entry name" value="Vaccinia Virus protein VP39"/>
    <property type="match status" value="1"/>
</dbReference>
<evidence type="ECO:0008006" key="8">
    <source>
        <dbReference type="Google" id="ProtNLM"/>
    </source>
</evidence>
<dbReference type="SUPFAM" id="SSF53335">
    <property type="entry name" value="S-adenosyl-L-methionine-dependent methyltransferases"/>
    <property type="match status" value="1"/>
</dbReference>
<feature type="transmembrane region" description="Helical" evidence="5">
    <location>
        <begin position="9"/>
        <end position="30"/>
    </location>
</feature>
<comment type="caution">
    <text evidence="6">The sequence shown here is derived from an EMBL/GenBank/DDBJ whole genome shotgun (WGS) entry which is preliminary data.</text>
</comment>
<proteinExistence type="inferred from homology"/>
<evidence type="ECO:0000256" key="5">
    <source>
        <dbReference type="SAM" id="Phobius"/>
    </source>
</evidence>
<dbReference type="InterPro" id="IPR026170">
    <property type="entry name" value="FAM173A/B"/>
</dbReference>
<accession>A0ABD2PKQ0</accession>
<protein>
    <recommendedName>
        <fullName evidence="8">Protein FAM173B</fullName>
    </recommendedName>
</protein>
<keyword evidence="4" id="KW-0949">S-adenosyl-L-methionine</keyword>
<dbReference type="AlphaFoldDB" id="A0ABD2PKQ0"/>
<keyword evidence="5" id="KW-0472">Membrane</keyword>
<dbReference type="InterPro" id="IPR029063">
    <property type="entry name" value="SAM-dependent_MTases_sf"/>
</dbReference>
<evidence type="ECO:0000256" key="4">
    <source>
        <dbReference type="ARBA" id="ARBA00022691"/>
    </source>
</evidence>
<dbReference type="PANTHER" id="PTHR13610:SF9">
    <property type="entry name" value="FI06469P"/>
    <property type="match status" value="1"/>
</dbReference>
<sequence length="203" mass="23457">NERQTRKEVILTTFAVFTGSVIYLTAQFVAPGFRKICLPFLPATDTQLHNLTSMLRRVKKASNSELGPVIDLGSGDGRVLFHLASDTTLHVKQLTGIELNRPLVMWSKYRSWRFFSPHKPVFTFKTADLWKYNLSPYKTVIIFGAEGLMEKLQCKFESELRKEAFVISCRFPLPDIEPIDVIEDEFDSVFLYKYPLRCNNRKL</sequence>
<dbReference type="PANTHER" id="PTHR13610">
    <property type="entry name" value="METHYLTRANSFERASE DOMAIN-CONTAINING PROTEIN"/>
    <property type="match status" value="1"/>
</dbReference>
<feature type="non-terminal residue" evidence="6">
    <location>
        <position position="1"/>
    </location>
</feature>
<dbReference type="GO" id="GO:0032259">
    <property type="term" value="P:methylation"/>
    <property type="evidence" value="ECO:0007669"/>
    <property type="project" value="UniProtKB-KW"/>
</dbReference>
<keyword evidence="5" id="KW-0812">Transmembrane</keyword>
<organism evidence="6 7">
    <name type="scientific">Cichlidogyrus casuarinus</name>
    <dbReference type="NCBI Taxonomy" id="1844966"/>
    <lineage>
        <taxon>Eukaryota</taxon>
        <taxon>Metazoa</taxon>
        <taxon>Spiralia</taxon>
        <taxon>Lophotrochozoa</taxon>
        <taxon>Platyhelminthes</taxon>
        <taxon>Monogenea</taxon>
        <taxon>Monopisthocotylea</taxon>
        <taxon>Dactylogyridea</taxon>
        <taxon>Ancyrocephalidae</taxon>
        <taxon>Cichlidogyrus</taxon>
    </lineage>
</organism>
<dbReference type="EMBL" id="JBJKFK010007113">
    <property type="protein sequence ID" value="KAL3307533.1"/>
    <property type="molecule type" value="Genomic_DNA"/>
</dbReference>
<keyword evidence="2" id="KW-0489">Methyltransferase</keyword>
<keyword evidence="5" id="KW-1133">Transmembrane helix</keyword>
<keyword evidence="3" id="KW-0808">Transferase</keyword>